<evidence type="ECO:0000256" key="7">
    <source>
        <dbReference type="ARBA" id="ARBA00022989"/>
    </source>
</evidence>
<protein>
    <submittedName>
        <fullName evidence="12">Preprotein translocase subunit YajC</fullName>
    </submittedName>
</protein>
<keyword evidence="3" id="KW-0813">Transport</keyword>
<keyword evidence="9 11" id="KW-0472">Membrane</keyword>
<dbReference type="Proteomes" id="UP000673375">
    <property type="component" value="Unassembled WGS sequence"/>
</dbReference>
<comment type="similarity">
    <text evidence="2">Belongs to the YajC family.</text>
</comment>
<feature type="region of interest" description="Disordered" evidence="10">
    <location>
        <begin position="87"/>
        <end position="126"/>
    </location>
</feature>
<dbReference type="NCBIfam" id="TIGR00739">
    <property type="entry name" value="yajC"/>
    <property type="match status" value="1"/>
</dbReference>
<evidence type="ECO:0000256" key="10">
    <source>
        <dbReference type="SAM" id="MobiDB-lite"/>
    </source>
</evidence>
<dbReference type="Pfam" id="PF02699">
    <property type="entry name" value="YajC"/>
    <property type="match status" value="1"/>
</dbReference>
<evidence type="ECO:0000256" key="1">
    <source>
        <dbReference type="ARBA" id="ARBA00004162"/>
    </source>
</evidence>
<evidence type="ECO:0000256" key="2">
    <source>
        <dbReference type="ARBA" id="ARBA00006742"/>
    </source>
</evidence>
<evidence type="ECO:0000313" key="12">
    <source>
        <dbReference type="EMBL" id="MBP1046906.1"/>
    </source>
</evidence>
<dbReference type="RefSeq" id="WP_209557695.1">
    <property type="nucleotide sequence ID" value="NZ_JAEDXU010000005.1"/>
</dbReference>
<dbReference type="PANTHER" id="PTHR33909">
    <property type="entry name" value="SEC TRANSLOCON ACCESSORY COMPLEX SUBUNIT YAJC"/>
    <property type="match status" value="1"/>
</dbReference>
<dbReference type="InterPro" id="IPR003849">
    <property type="entry name" value="Preprotein_translocase_YajC"/>
</dbReference>
<feature type="compositionally biased region" description="Polar residues" evidence="10">
    <location>
        <begin position="87"/>
        <end position="98"/>
    </location>
</feature>
<evidence type="ECO:0000256" key="6">
    <source>
        <dbReference type="ARBA" id="ARBA00022927"/>
    </source>
</evidence>
<comment type="caution">
    <text evidence="12">The sequence shown here is derived from an EMBL/GenBank/DDBJ whole genome shotgun (WGS) entry which is preliminary data.</text>
</comment>
<evidence type="ECO:0000313" key="13">
    <source>
        <dbReference type="Proteomes" id="UP000673375"/>
    </source>
</evidence>
<keyword evidence="13" id="KW-1185">Reference proteome</keyword>
<keyword evidence="7 11" id="KW-1133">Transmembrane helix</keyword>
<evidence type="ECO:0000256" key="5">
    <source>
        <dbReference type="ARBA" id="ARBA00022692"/>
    </source>
</evidence>
<feature type="transmembrane region" description="Helical" evidence="11">
    <location>
        <begin position="6"/>
        <end position="22"/>
    </location>
</feature>
<keyword evidence="5 11" id="KW-0812">Transmembrane</keyword>
<reference evidence="12 13" key="1">
    <citation type="submission" date="2020-12" db="EMBL/GenBank/DDBJ databases">
        <title>Vagococcus allomyrinae sp. nov. and Enterococcus lavae sp. nov., isolated from the larvae of Allomyrina dichotoma.</title>
        <authorList>
            <person name="Lee S.D."/>
        </authorList>
    </citation>
    <scope>NUCLEOTIDE SEQUENCE [LARGE SCALE GENOMIC DNA]</scope>
    <source>
        <strain evidence="12 13">BWM-S5</strain>
    </source>
</reference>
<dbReference type="EMBL" id="JAEDXU010000005">
    <property type="protein sequence ID" value="MBP1046906.1"/>
    <property type="molecule type" value="Genomic_DNA"/>
</dbReference>
<keyword evidence="8" id="KW-0811">Translocation</keyword>
<evidence type="ECO:0000256" key="11">
    <source>
        <dbReference type="SAM" id="Phobius"/>
    </source>
</evidence>
<proteinExistence type="inferred from homology"/>
<dbReference type="SMART" id="SM01323">
    <property type="entry name" value="YajC"/>
    <property type="match status" value="1"/>
</dbReference>
<evidence type="ECO:0000256" key="9">
    <source>
        <dbReference type="ARBA" id="ARBA00023136"/>
    </source>
</evidence>
<gene>
    <name evidence="12" type="primary">yajC</name>
    <name evidence="12" type="ORF">I6N96_11565</name>
</gene>
<evidence type="ECO:0000256" key="3">
    <source>
        <dbReference type="ARBA" id="ARBA00022448"/>
    </source>
</evidence>
<keyword evidence="6" id="KW-0653">Protein transport</keyword>
<feature type="compositionally biased region" description="Acidic residues" evidence="10">
    <location>
        <begin position="112"/>
        <end position="126"/>
    </location>
</feature>
<dbReference type="PANTHER" id="PTHR33909:SF1">
    <property type="entry name" value="SEC TRANSLOCON ACCESSORY COMPLEX SUBUNIT YAJC"/>
    <property type="match status" value="1"/>
</dbReference>
<keyword evidence="4" id="KW-1003">Cell membrane</keyword>
<sequence>MGGGFTMIFTLVLLGGMMFWMSRSQKKQQKERQSLLNSMKVGDKVITIGGLHGVVSEMDNVSKTVFIDCEGILLEFDQNAIRTVKPSTTATQTETNAVEQEPVILEKQETIAEPEESTDSVDETKE</sequence>
<evidence type="ECO:0000256" key="4">
    <source>
        <dbReference type="ARBA" id="ARBA00022475"/>
    </source>
</evidence>
<evidence type="ECO:0000256" key="8">
    <source>
        <dbReference type="ARBA" id="ARBA00023010"/>
    </source>
</evidence>
<comment type="subcellular location">
    <subcellularLocation>
        <location evidence="1">Cell membrane</location>
        <topology evidence="1">Single-pass membrane protein</topology>
    </subcellularLocation>
</comment>
<organism evidence="12 13">
    <name type="scientific">Enterococcus larvae</name>
    <dbReference type="NCBI Taxonomy" id="2794352"/>
    <lineage>
        <taxon>Bacteria</taxon>
        <taxon>Bacillati</taxon>
        <taxon>Bacillota</taxon>
        <taxon>Bacilli</taxon>
        <taxon>Lactobacillales</taxon>
        <taxon>Enterococcaceae</taxon>
        <taxon>Enterococcus</taxon>
    </lineage>
</organism>
<name>A0ABS4CJX3_9ENTE</name>
<accession>A0ABS4CJX3</accession>